<evidence type="ECO:0000313" key="6">
    <source>
        <dbReference type="Proteomes" id="UP000734854"/>
    </source>
</evidence>
<dbReference type="Pfam" id="PF25372">
    <property type="entry name" value="DUF7885"/>
    <property type="match status" value="1"/>
</dbReference>
<feature type="repeat" description="PPR" evidence="2">
    <location>
        <begin position="45"/>
        <end position="79"/>
    </location>
</feature>
<dbReference type="Pfam" id="PF01535">
    <property type="entry name" value="PPR"/>
    <property type="match status" value="3"/>
</dbReference>
<dbReference type="Gene3D" id="1.20.1280.50">
    <property type="match status" value="1"/>
</dbReference>
<dbReference type="Pfam" id="PF18511">
    <property type="entry name" value="F-box_5"/>
    <property type="match status" value="1"/>
</dbReference>
<dbReference type="Proteomes" id="UP000734854">
    <property type="component" value="Unassembled WGS sequence"/>
</dbReference>
<keyword evidence="6" id="KW-1185">Reference proteome</keyword>
<gene>
    <name evidence="5" type="ORF">ZIOFF_050532</name>
</gene>
<dbReference type="AlphaFoldDB" id="A0A8J5FLA9"/>
<dbReference type="InterPro" id="IPR011990">
    <property type="entry name" value="TPR-like_helical_dom_sf"/>
</dbReference>
<dbReference type="Gene3D" id="1.25.40.10">
    <property type="entry name" value="Tetratricopeptide repeat domain"/>
    <property type="match status" value="1"/>
</dbReference>
<dbReference type="SMART" id="SM00367">
    <property type="entry name" value="LRR_CC"/>
    <property type="match status" value="9"/>
</dbReference>
<dbReference type="InterPro" id="IPR057207">
    <property type="entry name" value="FBXL15_LRR"/>
</dbReference>
<dbReference type="NCBIfam" id="TIGR00756">
    <property type="entry name" value="PPR"/>
    <property type="match status" value="1"/>
</dbReference>
<dbReference type="PANTHER" id="PTHR13318:SF92">
    <property type="entry name" value="F-BOX_LRR-REPEAT PROTEIN 8-RELATED"/>
    <property type="match status" value="1"/>
</dbReference>
<evidence type="ECO:0000259" key="3">
    <source>
        <dbReference type="Pfam" id="PF18511"/>
    </source>
</evidence>
<name>A0A8J5FLA9_ZINOF</name>
<accession>A0A8J5FLA9</accession>
<dbReference type="EMBL" id="JACMSC010000014">
    <property type="protein sequence ID" value="KAG6489263.1"/>
    <property type="molecule type" value="Genomic_DNA"/>
</dbReference>
<protein>
    <recommendedName>
        <fullName evidence="7">F-box domain-containing protein</fullName>
    </recommendedName>
</protein>
<comment type="caution">
    <text evidence="5">The sequence shown here is derived from an EMBL/GenBank/DDBJ whole genome shotgun (WGS) entry which is preliminary data.</text>
</comment>
<reference evidence="5 6" key="1">
    <citation type="submission" date="2020-08" db="EMBL/GenBank/DDBJ databases">
        <title>Plant Genome Project.</title>
        <authorList>
            <person name="Zhang R.-G."/>
        </authorList>
    </citation>
    <scope>NUCLEOTIDE SEQUENCE [LARGE SCALE GENOMIC DNA]</scope>
    <source>
        <tissue evidence="5">Rhizome</tissue>
    </source>
</reference>
<dbReference type="PANTHER" id="PTHR13318">
    <property type="entry name" value="PARTNER OF PAIRED, ISOFORM B-RELATED"/>
    <property type="match status" value="1"/>
</dbReference>
<sequence>MHGLTIKTESSSNQIFVDNALISIYAKCGNLKDMSMLFKMMHQYNMVSFNTIITTYGQHGLGLEALELFKVMHDIENEPTINMFIFVLSVCARTRKVDEGWEYFDSMRQKYDIEPEEEHYSYMVYLLAYIVKFEERVETILPFIKHKFGRPKSNKVLVKKCFKIDMLKVANMFTTCMVMKDSVDGAQFHVHMTKNDFARKSHFDSDLIDLYLKVSWTVDAMKVFKEVDDHDLVVWNTMISGKERKEWRPFLSPPSSPPSSAILVAAEMGGDPPRDRTLDLPDDCLAIVFHLLGAGDRKSCSLVCRRWLEVEAHSRRRLALDARSSLIEALPSLIDRFDAVSSLSLRCDRRSDSIGDDALELIARSWPSLTRIKLRACRRVTDLGMDVLADGCPSLRRLSCASCSFGAAGLDAILQGCPRLEDLSIKRLRGLSNPPHQVVRLAVASSALRSICLKELYNGQCFDPLIAGSPNLRILKIIRCTGVWDSLLEVIAVKVPHIAEIHLEKIQVSDQGLFALSSCLGLEVLRLVKTPECTDAGVIAIANKCRHLRKIHIDGWRMNRIGDYGLMAIAKGCPELQELVLIGVNPTLQSVELIASSCRDLERLALCGCETIGDAEVACIATKCTAMRKLCIKGCPVTDCGLEALAEGCPNLIKIKLKRCNGVTREGLDWLLAARGAPFVVIWDAIELQEPDASTSENGMPESVNEEASSLTEQIMTLDLPSSSNDRSSLIKSRMRSILASAVRNLSSAGDDSHLREAGV</sequence>
<evidence type="ECO:0008006" key="7">
    <source>
        <dbReference type="Google" id="ProtNLM"/>
    </source>
</evidence>
<dbReference type="PROSITE" id="PS51375">
    <property type="entry name" value="PPR"/>
    <property type="match status" value="1"/>
</dbReference>
<organism evidence="5 6">
    <name type="scientific">Zingiber officinale</name>
    <name type="common">Ginger</name>
    <name type="synonym">Amomum zingiber</name>
    <dbReference type="NCBI Taxonomy" id="94328"/>
    <lineage>
        <taxon>Eukaryota</taxon>
        <taxon>Viridiplantae</taxon>
        <taxon>Streptophyta</taxon>
        <taxon>Embryophyta</taxon>
        <taxon>Tracheophyta</taxon>
        <taxon>Spermatophyta</taxon>
        <taxon>Magnoliopsida</taxon>
        <taxon>Liliopsida</taxon>
        <taxon>Zingiberales</taxon>
        <taxon>Zingiberaceae</taxon>
        <taxon>Zingiber</taxon>
    </lineage>
</organism>
<dbReference type="Gene3D" id="3.80.10.10">
    <property type="entry name" value="Ribonuclease Inhibitor"/>
    <property type="match status" value="2"/>
</dbReference>
<dbReference type="InterPro" id="IPR032675">
    <property type="entry name" value="LRR_dom_sf"/>
</dbReference>
<dbReference type="InterPro" id="IPR036047">
    <property type="entry name" value="F-box-like_dom_sf"/>
</dbReference>
<feature type="domain" description="COI1 F-box" evidence="3">
    <location>
        <begin position="281"/>
        <end position="316"/>
    </location>
</feature>
<dbReference type="InterPro" id="IPR041567">
    <property type="entry name" value="COI1_F-box"/>
</dbReference>
<dbReference type="SUPFAM" id="SSF52047">
    <property type="entry name" value="RNI-like"/>
    <property type="match status" value="1"/>
</dbReference>
<evidence type="ECO:0000313" key="5">
    <source>
        <dbReference type="EMBL" id="KAG6489263.1"/>
    </source>
</evidence>
<dbReference type="FunFam" id="3.80.10.10:FF:000449">
    <property type="entry name" value="F-box protein SKIP2"/>
    <property type="match status" value="1"/>
</dbReference>
<dbReference type="FunFam" id="1.20.1280.50:FF:000023">
    <property type="entry name" value="F-box/LRR-repeat protein 4"/>
    <property type="match status" value="1"/>
</dbReference>
<dbReference type="GO" id="GO:0019005">
    <property type="term" value="C:SCF ubiquitin ligase complex"/>
    <property type="evidence" value="ECO:0007669"/>
    <property type="project" value="TreeGrafter"/>
</dbReference>
<dbReference type="InterPro" id="IPR006553">
    <property type="entry name" value="Leu-rich_rpt_Cys-con_subtyp"/>
</dbReference>
<dbReference type="CDD" id="cd22159">
    <property type="entry name" value="F-box_AtTIR1-like"/>
    <property type="match status" value="1"/>
</dbReference>
<feature type="domain" description="F-box/LRR-repeat protein 15-like leucin rich repeat" evidence="4">
    <location>
        <begin position="508"/>
        <end position="676"/>
    </location>
</feature>
<proteinExistence type="predicted"/>
<dbReference type="GO" id="GO:0031146">
    <property type="term" value="P:SCF-dependent proteasomal ubiquitin-dependent protein catabolic process"/>
    <property type="evidence" value="ECO:0007669"/>
    <property type="project" value="TreeGrafter"/>
</dbReference>
<keyword evidence="1" id="KW-0677">Repeat</keyword>
<dbReference type="SUPFAM" id="SSF81383">
    <property type="entry name" value="F-box domain"/>
    <property type="match status" value="1"/>
</dbReference>
<evidence type="ECO:0000256" key="2">
    <source>
        <dbReference type="PROSITE-ProRule" id="PRU00708"/>
    </source>
</evidence>
<dbReference type="InterPro" id="IPR002885">
    <property type="entry name" value="PPR_rpt"/>
</dbReference>
<evidence type="ECO:0000256" key="1">
    <source>
        <dbReference type="ARBA" id="ARBA00022737"/>
    </source>
</evidence>
<evidence type="ECO:0000259" key="4">
    <source>
        <dbReference type="Pfam" id="PF25372"/>
    </source>
</evidence>